<evidence type="ECO:0000313" key="2">
    <source>
        <dbReference type="EMBL" id="SDP20526.1"/>
    </source>
</evidence>
<dbReference type="AlphaFoldDB" id="A0A1H0QUY6"/>
<reference evidence="2 3" key="1">
    <citation type="submission" date="2016-10" db="EMBL/GenBank/DDBJ databases">
        <authorList>
            <person name="de Groot N.N."/>
        </authorList>
    </citation>
    <scope>NUCLEOTIDE SEQUENCE [LARGE SCALE GENOMIC DNA]</scope>
    <source>
        <strain evidence="3">P4-7,KCTC 19426,CECT 7604</strain>
    </source>
</reference>
<dbReference type="STRING" id="1090615.SAMN04515671_3245"/>
<dbReference type="Pfam" id="PF01144">
    <property type="entry name" value="CoA_trans"/>
    <property type="match status" value="1"/>
</dbReference>
<dbReference type="PANTHER" id="PTHR13707:SF60">
    <property type="entry name" value="ACETATE COA-TRANSFERASE SUBUNIT ALPHA"/>
    <property type="match status" value="1"/>
</dbReference>
<keyword evidence="1 2" id="KW-0808">Transferase</keyword>
<sequence length="259" mass="27073">MNKLAASTADAVADIPDGASLGVGGFGLAGIPWVLIDAVRARGTARLTVVSNNCGVDGAGLGRLLEARQIERVIASYVGENREFARQYLAGELHVELTPQGTLAERLRAGGSGIGAFYTPTGVGTQVALGGLPWRYHVDGTIAESSPAKEVREFAGRPMVLEEGIRTDFALVRAAVADAAGNARFHSAARNFNVPIAMAGGVTVLEAERIVPIGAIDPDDVHLPGIFVQRVVALTPEQAAAKQVEKRTVRRGDDAQGES</sequence>
<name>A0A1H0QUY6_9ACTN</name>
<dbReference type="InterPro" id="IPR012792">
    <property type="entry name" value="3-oxoacid_CoA-transf_A"/>
</dbReference>
<dbReference type="InterPro" id="IPR004165">
    <property type="entry name" value="CoA_trans_fam_I"/>
</dbReference>
<gene>
    <name evidence="2" type="ORF">SAMN04515671_3245</name>
</gene>
<evidence type="ECO:0000256" key="1">
    <source>
        <dbReference type="ARBA" id="ARBA00022679"/>
    </source>
</evidence>
<dbReference type="OrthoDB" id="3369756at2"/>
<protein>
    <submittedName>
        <fullName evidence="2">3-oxoacid CoA-transferase subunit A</fullName>
    </submittedName>
</protein>
<dbReference type="EMBL" id="LT629710">
    <property type="protein sequence ID" value="SDP20526.1"/>
    <property type="molecule type" value="Genomic_DNA"/>
</dbReference>
<proteinExistence type="predicted"/>
<evidence type="ECO:0000313" key="3">
    <source>
        <dbReference type="Proteomes" id="UP000198741"/>
    </source>
</evidence>
<dbReference type="NCBIfam" id="TIGR02429">
    <property type="entry name" value="pcaI_scoA_fam"/>
    <property type="match status" value="1"/>
</dbReference>
<dbReference type="PANTHER" id="PTHR13707">
    <property type="entry name" value="KETOACID-COENZYME A TRANSFERASE"/>
    <property type="match status" value="1"/>
</dbReference>
<dbReference type="Gene3D" id="3.40.1080.10">
    <property type="entry name" value="Glutaconate Coenzyme A-transferase"/>
    <property type="match status" value="1"/>
</dbReference>
<keyword evidence="3" id="KW-1185">Reference proteome</keyword>
<dbReference type="SMART" id="SM00882">
    <property type="entry name" value="CoA_trans"/>
    <property type="match status" value="1"/>
</dbReference>
<dbReference type="InterPro" id="IPR037171">
    <property type="entry name" value="NagB/RpiA_transferase-like"/>
</dbReference>
<dbReference type="Proteomes" id="UP000198741">
    <property type="component" value="Chromosome I"/>
</dbReference>
<organism evidence="2 3">
    <name type="scientific">Nakamurella panacisegetis</name>
    <dbReference type="NCBI Taxonomy" id="1090615"/>
    <lineage>
        <taxon>Bacteria</taxon>
        <taxon>Bacillati</taxon>
        <taxon>Actinomycetota</taxon>
        <taxon>Actinomycetes</taxon>
        <taxon>Nakamurellales</taxon>
        <taxon>Nakamurellaceae</taxon>
        <taxon>Nakamurella</taxon>
    </lineage>
</organism>
<accession>A0A1H0QUY6</accession>
<dbReference type="GO" id="GO:0008410">
    <property type="term" value="F:CoA-transferase activity"/>
    <property type="evidence" value="ECO:0007669"/>
    <property type="project" value="InterPro"/>
</dbReference>
<dbReference type="SUPFAM" id="SSF100950">
    <property type="entry name" value="NagB/RpiA/CoA transferase-like"/>
    <property type="match status" value="1"/>
</dbReference>
<dbReference type="RefSeq" id="WP_090477522.1">
    <property type="nucleotide sequence ID" value="NZ_LT629710.1"/>
</dbReference>